<evidence type="ECO:0000256" key="1">
    <source>
        <dbReference type="SAM" id="Phobius"/>
    </source>
</evidence>
<dbReference type="InterPro" id="IPR052249">
    <property type="entry name" value="Roquin_domain"/>
</dbReference>
<reference evidence="2" key="2">
    <citation type="submission" date="2025-08" db="UniProtKB">
        <authorList>
            <consortium name="Ensembl"/>
        </authorList>
    </citation>
    <scope>IDENTIFICATION</scope>
</reference>
<dbReference type="GO" id="GO:0061630">
    <property type="term" value="F:ubiquitin protein ligase activity"/>
    <property type="evidence" value="ECO:0007669"/>
    <property type="project" value="TreeGrafter"/>
</dbReference>
<reference evidence="2" key="3">
    <citation type="submission" date="2025-09" db="UniProtKB">
        <authorList>
            <consortium name="Ensembl"/>
        </authorList>
    </citation>
    <scope>IDENTIFICATION</scope>
</reference>
<evidence type="ECO:0000313" key="3">
    <source>
        <dbReference type="Proteomes" id="UP000008672"/>
    </source>
</evidence>
<proteinExistence type="predicted"/>
<dbReference type="Ensembl" id="ENSLACT00000021737.1">
    <property type="protein sequence ID" value="ENSLACP00000021596.1"/>
    <property type="gene ID" value="ENSLACG00000018975.1"/>
</dbReference>
<dbReference type="STRING" id="7897.ENSLACP00000021596"/>
<reference evidence="3" key="1">
    <citation type="submission" date="2011-08" db="EMBL/GenBank/DDBJ databases">
        <title>The draft genome of Latimeria chalumnae.</title>
        <authorList>
            <person name="Di Palma F."/>
            <person name="Alfoldi J."/>
            <person name="Johnson J."/>
            <person name="Berlin A."/>
            <person name="Gnerre S."/>
            <person name="Jaffe D."/>
            <person name="MacCallum I."/>
            <person name="Young S."/>
            <person name="Walker B.J."/>
            <person name="Lander E."/>
            <person name="Lindblad-Toh K."/>
        </authorList>
    </citation>
    <scope>NUCLEOTIDE SEQUENCE [LARGE SCALE GENOMIC DNA]</scope>
    <source>
        <strain evidence="3">Wild caught</strain>
    </source>
</reference>
<dbReference type="GO" id="GO:0035613">
    <property type="term" value="F:RNA stem-loop binding"/>
    <property type="evidence" value="ECO:0007669"/>
    <property type="project" value="TreeGrafter"/>
</dbReference>
<dbReference type="eggNOG" id="KOG3161">
    <property type="taxonomic scope" value="Eukaryota"/>
</dbReference>
<dbReference type="GO" id="GO:0006511">
    <property type="term" value="P:ubiquitin-dependent protein catabolic process"/>
    <property type="evidence" value="ECO:0007669"/>
    <property type="project" value="TreeGrafter"/>
</dbReference>
<dbReference type="AlphaFoldDB" id="H3BI75"/>
<sequence>LMRLGICNLLAMINLIFDSQRRAKDEDPIIPFSDGPIISKWGAISRSSRTGYHTTDPVQATASQGSATKPISVAGKYFIITSCMHTSILYARTLPAVVLVILSVPFLYKS</sequence>
<dbReference type="GO" id="GO:0003725">
    <property type="term" value="F:double-stranded RNA binding"/>
    <property type="evidence" value="ECO:0007669"/>
    <property type="project" value="TreeGrafter"/>
</dbReference>
<dbReference type="GO" id="GO:0003729">
    <property type="term" value="F:mRNA binding"/>
    <property type="evidence" value="ECO:0007669"/>
    <property type="project" value="TreeGrafter"/>
</dbReference>
<dbReference type="InParanoid" id="H3BI75"/>
<dbReference type="GO" id="GO:0000288">
    <property type="term" value="P:nuclear-transcribed mRNA catabolic process, deadenylation-dependent decay"/>
    <property type="evidence" value="ECO:0007669"/>
    <property type="project" value="TreeGrafter"/>
</dbReference>
<dbReference type="Bgee" id="ENSLACG00000018975">
    <property type="expression patterns" value="Expressed in muscle tissue and 6 other cell types or tissues"/>
</dbReference>
<keyword evidence="1" id="KW-0812">Transmembrane</keyword>
<dbReference type="PANTHER" id="PTHR13139">
    <property type="entry name" value="RING FINGER AND CCCH-TYPE ZINC FINGER DOMAIN-CONTAINING PROTEIN"/>
    <property type="match status" value="1"/>
</dbReference>
<dbReference type="HOGENOM" id="CLU_2176760_0_0_1"/>
<name>H3BI75_LATCH</name>
<keyword evidence="1" id="KW-1133">Transmembrane helix</keyword>
<organism evidence="2 3">
    <name type="scientific">Latimeria chalumnae</name>
    <name type="common">Coelacanth</name>
    <dbReference type="NCBI Taxonomy" id="7897"/>
    <lineage>
        <taxon>Eukaryota</taxon>
        <taxon>Metazoa</taxon>
        <taxon>Chordata</taxon>
        <taxon>Craniata</taxon>
        <taxon>Vertebrata</taxon>
        <taxon>Euteleostomi</taxon>
        <taxon>Coelacanthiformes</taxon>
        <taxon>Coelacanthidae</taxon>
        <taxon>Latimeria</taxon>
    </lineage>
</organism>
<dbReference type="PANTHER" id="PTHR13139:SF2">
    <property type="entry name" value="ROQUIN-2"/>
    <property type="match status" value="1"/>
</dbReference>
<protein>
    <submittedName>
        <fullName evidence="2">Uncharacterized protein</fullName>
    </submittedName>
</protein>
<keyword evidence="1" id="KW-0472">Membrane</keyword>
<dbReference type="Proteomes" id="UP000008672">
    <property type="component" value="Unassembled WGS sequence"/>
</dbReference>
<dbReference type="GeneTree" id="ENSGT00940000157685"/>
<accession>H3BI75</accession>
<evidence type="ECO:0000313" key="2">
    <source>
        <dbReference type="Ensembl" id="ENSLACP00000021596.1"/>
    </source>
</evidence>
<dbReference type="EMBL" id="AFYH01007784">
    <property type="status" value="NOT_ANNOTATED_CDS"/>
    <property type="molecule type" value="Genomic_DNA"/>
</dbReference>
<keyword evidence="3" id="KW-1185">Reference proteome</keyword>
<feature type="transmembrane region" description="Helical" evidence="1">
    <location>
        <begin position="89"/>
        <end position="108"/>
    </location>
</feature>
<dbReference type="GO" id="GO:0010494">
    <property type="term" value="C:cytoplasmic stress granule"/>
    <property type="evidence" value="ECO:0007669"/>
    <property type="project" value="TreeGrafter"/>
</dbReference>
<dbReference type="GO" id="GO:0000209">
    <property type="term" value="P:protein polyubiquitination"/>
    <property type="evidence" value="ECO:0007669"/>
    <property type="project" value="TreeGrafter"/>
</dbReference>